<keyword evidence="2 4" id="KW-0863">Zinc-finger</keyword>
<accession>A0A6H5IR17</accession>
<evidence type="ECO:0000313" key="7">
    <source>
        <dbReference type="EMBL" id="CAB0040787.1"/>
    </source>
</evidence>
<proteinExistence type="predicted"/>
<dbReference type="SMART" id="SM00384">
    <property type="entry name" value="AT_hook"/>
    <property type="match status" value="4"/>
</dbReference>
<organism evidence="7 8">
    <name type="scientific">Trichogramma brassicae</name>
    <dbReference type="NCBI Taxonomy" id="86971"/>
    <lineage>
        <taxon>Eukaryota</taxon>
        <taxon>Metazoa</taxon>
        <taxon>Ecdysozoa</taxon>
        <taxon>Arthropoda</taxon>
        <taxon>Hexapoda</taxon>
        <taxon>Insecta</taxon>
        <taxon>Pterygota</taxon>
        <taxon>Neoptera</taxon>
        <taxon>Endopterygota</taxon>
        <taxon>Hymenoptera</taxon>
        <taxon>Apocrita</taxon>
        <taxon>Proctotrupomorpha</taxon>
        <taxon>Chalcidoidea</taxon>
        <taxon>Trichogrammatidae</taxon>
        <taxon>Trichogramma</taxon>
    </lineage>
</organism>
<evidence type="ECO:0000256" key="5">
    <source>
        <dbReference type="SAM" id="MobiDB-lite"/>
    </source>
</evidence>
<feature type="domain" description="RING-type" evidence="6">
    <location>
        <begin position="305"/>
        <end position="337"/>
    </location>
</feature>
<feature type="region of interest" description="Disordered" evidence="5">
    <location>
        <begin position="49"/>
        <end position="198"/>
    </location>
</feature>
<reference evidence="7 8" key="1">
    <citation type="submission" date="2020-02" db="EMBL/GenBank/DDBJ databases">
        <authorList>
            <person name="Ferguson B K."/>
        </authorList>
    </citation>
    <scope>NUCLEOTIDE SEQUENCE [LARGE SCALE GENOMIC DNA]</scope>
</reference>
<dbReference type="PROSITE" id="PS00518">
    <property type="entry name" value="ZF_RING_1"/>
    <property type="match status" value="1"/>
</dbReference>
<evidence type="ECO:0000256" key="4">
    <source>
        <dbReference type="PROSITE-ProRule" id="PRU00175"/>
    </source>
</evidence>
<feature type="compositionally biased region" description="Polar residues" evidence="5">
    <location>
        <begin position="175"/>
        <end position="187"/>
    </location>
</feature>
<dbReference type="PROSITE" id="PS50089">
    <property type="entry name" value="ZF_RING_2"/>
    <property type="match status" value="1"/>
</dbReference>
<name>A0A6H5IR17_9HYME</name>
<dbReference type="SUPFAM" id="SSF57850">
    <property type="entry name" value="RING/U-box"/>
    <property type="match status" value="1"/>
</dbReference>
<evidence type="ECO:0000256" key="3">
    <source>
        <dbReference type="ARBA" id="ARBA00022833"/>
    </source>
</evidence>
<protein>
    <recommendedName>
        <fullName evidence="6">RING-type domain-containing protein</fullName>
    </recommendedName>
</protein>
<dbReference type="GO" id="GO:0008270">
    <property type="term" value="F:zinc ion binding"/>
    <property type="evidence" value="ECO:0007669"/>
    <property type="project" value="UniProtKB-KW"/>
</dbReference>
<dbReference type="AlphaFoldDB" id="A0A6H5IR17"/>
<feature type="compositionally biased region" description="Polar residues" evidence="5">
    <location>
        <begin position="145"/>
        <end position="155"/>
    </location>
</feature>
<keyword evidence="3" id="KW-0862">Zinc</keyword>
<dbReference type="GO" id="GO:0003677">
    <property type="term" value="F:DNA binding"/>
    <property type="evidence" value="ECO:0007669"/>
    <property type="project" value="InterPro"/>
</dbReference>
<evidence type="ECO:0000313" key="8">
    <source>
        <dbReference type="Proteomes" id="UP000479190"/>
    </source>
</evidence>
<feature type="non-terminal residue" evidence="7">
    <location>
        <position position="492"/>
    </location>
</feature>
<dbReference type="InterPro" id="IPR001841">
    <property type="entry name" value="Znf_RING"/>
</dbReference>
<dbReference type="EMBL" id="CADCXV010001050">
    <property type="protein sequence ID" value="CAB0040787.1"/>
    <property type="molecule type" value="Genomic_DNA"/>
</dbReference>
<evidence type="ECO:0000256" key="1">
    <source>
        <dbReference type="ARBA" id="ARBA00022723"/>
    </source>
</evidence>
<keyword evidence="8" id="KW-1185">Reference proteome</keyword>
<dbReference type="InterPro" id="IPR017956">
    <property type="entry name" value="AT_hook_DNA-bd_motif"/>
</dbReference>
<dbReference type="Proteomes" id="UP000479190">
    <property type="component" value="Unassembled WGS sequence"/>
</dbReference>
<evidence type="ECO:0000259" key="6">
    <source>
        <dbReference type="PROSITE" id="PS50089"/>
    </source>
</evidence>
<sequence>MSSWGSLLSKKDTYVLRLKFIKELVELAGSSYDGLKEIYDGLKCKEIQNMSDPNDNAPNQPSTEQEQVPARRPGRPRTNASVAPSVNVEENEAADGQEQVPARRRGRPRTNASVASSVNVEQNEAAGEQQQVPVRRRGRPRTNAPAASSVNQEQNEAAGEQAPVPTRRRGRPRTNASAASSGSVDQNEPTDENIGAMDNIESININDILTTEESAFNASTTQAPAMLDQEMNEVENERIGNLDLQNQNDVIFDEQEANTSPIAPALVLVNANAIITREAKKDDDSGIPRKKRRRNPRKKCQLLSCETKFRVRKLDCGHRYCVPCIRNFISRFCPQCRRPIGNYLPPEHMGGERWELGEDQQLEREFAHQTTRERIDLINSTRRSRPGFNPFRAHHVTLDVYQVEILYSWTISSRKSTGFYPFQSTTSHASHKPGGNLVLLDDFLEEVDRFFTRSEHHVTLDVYQVENLCTLGRLPRGSRPESNFELSFTQTF</sequence>
<feature type="compositionally biased region" description="Polar residues" evidence="5">
    <location>
        <begin position="110"/>
        <end position="122"/>
    </location>
</feature>
<dbReference type="InterPro" id="IPR017907">
    <property type="entry name" value="Znf_RING_CS"/>
</dbReference>
<dbReference type="Gene3D" id="3.30.40.10">
    <property type="entry name" value="Zinc/RING finger domain, C3HC4 (zinc finger)"/>
    <property type="match status" value="1"/>
</dbReference>
<gene>
    <name evidence="7" type="ORF">TBRA_LOCUS12481</name>
</gene>
<feature type="compositionally biased region" description="Polar residues" evidence="5">
    <location>
        <begin position="49"/>
        <end position="66"/>
    </location>
</feature>
<dbReference type="InterPro" id="IPR013083">
    <property type="entry name" value="Znf_RING/FYVE/PHD"/>
</dbReference>
<evidence type="ECO:0000256" key="2">
    <source>
        <dbReference type="ARBA" id="ARBA00022771"/>
    </source>
</evidence>
<keyword evidence="1" id="KW-0479">Metal-binding</keyword>